<name>A0A4P1QFK7_9CAUD</name>
<feature type="region of interest" description="Disordered" evidence="1">
    <location>
        <begin position="1"/>
        <end position="58"/>
    </location>
</feature>
<dbReference type="Proteomes" id="UP000029461">
    <property type="component" value="Segment"/>
</dbReference>
<feature type="compositionally biased region" description="Polar residues" evidence="1">
    <location>
        <begin position="20"/>
        <end position="40"/>
    </location>
</feature>
<sequence>MQVMDHGNKSGAKGQVHGLLTNQLRRTSASLQTSRPNKIGNQKDYWHHAGTQECGAGA</sequence>
<evidence type="ECO:0000313" key="2">
    <source>
        <dbReference type="EMBL" id="AIP84292.1"/>
    </source>
</evidence>
<organism evidence="2 3">
    <name type="scientific">Burkholderia phage BEK</name>
    <dbReference type="NCBI Taxonomy" id="1514988"/>
    <lineage>
        <taxon>Viruses</taxon>
        <taxon>Duplodnaviria</taxon>
        <taxon>Heunggongvirae</taxon>
        <taxon>Uroviricota</taxon>
        <taxon>Caudoviricetes</taxon>
        <taxon>Peduoviridae</taxon>
        <taxon>Tigrvirus</taxon>
        <taxon>Tigrvirus phi52237</taxon>
    </lineage>
</organism>
<evidence type="ECO:0000313" key="3">
    <source>
        <dbReference type="Proteomes" id="UP000029461"/>
    </source>
</evidence>
<accession>A0A4P1QFK7</accession>
<dbReference type="EMBL" id="CP008753">
    <property type="protein sequence ID" value="AIP84292.1"/>
    <property type="molecule type" value="Genomic_DNA"/>
</dbReference>
<proteinExistence type="predicted"/>
<gene>
    <name evidence="2" type="ORF">DP46_6048</name>
</gene>
<protein>
    <submittedName>
        <fullName evidence="2">Uncharacterized protein</fullName>
    </submittedName>
</protein>
<evidence type="ECO:0000256" key="1">
    <source>
        <dbReference type="SAM" id="MobiDB-lite"/>
    </source>
</evidence>
<reference evidence="2 3" key="1">
    <citation type="submission" date="2014-06" db="EMBL/GenBank/DDBJ databases">
        <authorList>
            <person name="Bishop-Lilly K.A."/>
            <person name="Broomall S.M."/>
            <person name="Chain P.S."/>
            <person name="Chertkov O."/>
            <person name="Coyne S.R."/>
            <person name="Daligault H.E."/>
            <person name="Davenport K.W."/>
            <person name="Erkkila T."/>
            <person name="Frey K.G."/>
            <person name="Gibbons H.S."/>
            <person name="Gu W."/>
            <person name="Jaissle J."/>
            <person name="Johnson S.L."/>
            <person name="Koroleva G.I."/>
            <person name="Ladner J.T."/>
            <person name="Lo C.-C."/>
            <person name="Minogue T.D."/>
            <person name="Munk C."/>
            <person name="Palacios G.F."/>
            <person name="Redden C.L."/>
            <person name="Rosenzweig C.N."/>
            <person name="Scholz M.B."/>
            <person name="Teshima H."/>
            <person name="Xu Y."/>
        </authorList>
    </citation>
    <scope>NUCLEOTIDE SEQUENCE [LARGE SCALE GENOMIC DNA]</scope>
</reference>